<comment type="caution">
    <text evidence="7">The sequence shown here is derived from an EMBL/GenBank/DDBJ whole genome shotgun (WGS) entry which is preliminary data.</text>
</comment>
<feature type="domain" description="Thiamine pyrophosphate enzyme central" evidence="4">
    <location>
        <begin position="220"/>
        <end position="353"/>
    </location>
</feature>
<dbReference type="InterPro" id="IPR029061">
    <property type="entry name" value="THDP-binding"/>
</dbReference>
<organism evidence="7 8">
    <name type="scientific">Rodentibacter heidelbergensis</name>
    <dbReference type="NCBI Taxonomy" id="1908258"/>
    <lineage>
        <taxon>Bacteria</taxon>
        <taxon>Pseudomonadati</taxon>
        <taxon>Pseudomonadota</taxon>
        <taxon>Gammaproteobacteria</taxon>
        <taxon>Pasteurellales</taxon>
        <taxon>Pasteurellaceae</taxon>
        <taxon>Rodentibacter</taxon>
    </lineage>
</organism>
<dbReference type="GO" id="GO:0000287">
    <property type="term" value="F:magnesium ion binding"/>
    <property type="evidence" value="ECO:0007669"/>
    <property type="project" value="InterPro"/>
</dbReference>
<dbReference type="InterPro" id="IPR029035">
    <property type="entry name" value="DHS-like_NAD/FAD-binding_dom"/>
</dbReference>
<dbReference type="InterPro" id="IPR012001">
    <property type="entry name" value="Thiamin_PyroP_enz_TPP-bd_dom"/>
</dbReference>
<reference evidence="7 8" key="1">
    <citation type="submission" date="2016-10" db="EMBL/GenBank/DDBJ databases">
        <title>Rodentibacter gen. nov. and new species.</title>
        <authorList>
            <person name="Christensen H."/>
        </authorList>
    </citation>
    <scope>NUCLEOTIDE SEQUENCE [LARGE SCALE GENOMIC DNA]</scope>
    <source>
        <strain evidence="7 8">Ac69</strain>
    </source>
</reference>
<keyword evidence="2 3" id="KW-0786">Thiamine pyrophosphate</keyword>
<dbReference type="InterPro" id="IPR012000">
    <property type="entry name" value="Thiamin_PyroP_enz_cen_dom"/>
</dbReference>
<dbReference type="InterPro" id="IPR030817">
    <property type="entry name" value="Myo_inos_IolD"/>
</dbReference>
<dbReference type="InterPro" id="IPR011766">
    <property type="entry name" value="TPP_enzyme_TPP-bd"/>
</dbReference>
<dbReference type="RefSeq" id="WP_077427457.1">
    <property type="nucleotide sequence ID" value="NZ_MLHH01000014.1"/>
</dbReference>
<dbReference type="PANTHER" id="PTHR18968:SF9">
    <property type="entry name" value="3D-(3,5_4)-TRIHYDROXYCYCLOHEXANE-1,2-DIONE HYDROLASE"/>
    <property type="match status" value="1"/>
</dbReference>
<dbReference type="AlphaFoldDB" id="A0A1V3I987"/>
<gene>
    <name evidence="7" type="ORF">BKK48_07170</name>
</gene>
<dbReference type="GO" id="GO:0016823">
    <property type="term" value="F:hydrolase activity, acting on acid carbon-carbon bonds, in ketonic substances"/>
    <property type="evidence" value="ECO:0007669"/>
    <property type="project" value="InterPro"/>
</dbReference>
<proteinExistence type="inferred from homology"/>
<sequence length="645" mass="71617">MKTVKLTVAQALVRFLDNQYVEFDGKVTKFVEGVFGIFGHGNVLGIGQALEQDSGSLVVRQGRNEQGMAHVAIGFAKQNLRKKIYACTSSVGPGAANMITAAAVATANRIPLLLLPGDVFATRQPDPVLQQIEQPYDLSISTNDAFKAVSKYWDRVNRPEQLMTACINAMRVLTDPAETGAVTLALPQDVQSEAYDFPDYFLEKRIHRIERTLPTDPMLSSALELIMKSQKPLIICGGGVRYSEAAEQLKTFAETFHIPFAETQAGKSAVISSHEFNVGGIGETGCLAANLLAKEADLIIGIGTRYTDFTTSSKWLFQNPEAKYLNINIARFDAYKLDGVQVVADAKETLEKLTALLQSTPYRANWGNQISEAKQRFNEELQRLYHITYSDDFIPEVNDALDKEKVYEEFIRLTTSRLPQSRVLGILNDTLDENSVIVGAAGSLPGDLQRAWQSKGENTYHLEYGYSCMGYEINAALGVKLAQPEKEVYALLGDGSYMMLHSELVTSIQEGKKINVVVFDNMTNGCINNLQIGHGMDSFATEFRFRNPATNQLDGNFIPVDFAMNGASYGCKSYRVTNEEELRFALEDAKQQSISTLIDIKVLPKTMIHGYGSWWHVGVAEVSEKERVQKAYQASLENIHKARRY</sequence>
<dbReference type="CDD" id="cd07035">
    <property type="entry name" value="TPP_PYR_POX_like"/>
    <property type="match status" value="1"/>
</dbReference>
<dbReference type="GO" id="GO:0050660">
    <property type="term" value="F:flavin adenine dinucleotide binding"/>
    <property type="evidence" value="ECO:0007669"/>
    <property type="project" value="TreeGrafter"/>
</dbReference>
<dbReference type="SUPFAM" id="SSF52518">
    <property type="entry name" value="Thiamin diphosphate-binding fold (THDP-binding)"/>
    <property type="match status" value="2"/>
</dbReference>
<dbReference type="PROSITE" id="PS00187">
    <property type="entry name" value="TPP_ENZYMES"/>
    <property type="match status" value="1"/>
</dbReference>
<protein>
    <submittedName>
        <fullName evidence="7">3D-(3,5/4)-trihydroxycyclohexane-1,2-dione acylhydrolase (Decyclizing)</fullName>
    </submittedName>
</protein>
<dbReference type="GO" id="GO:0019310">
    <property type="term" value="P:inositol catabolic process"/>
    <property type="evidence" value="ECO:0007669"/>
    <property type="project" value="InterPro"/>
</dbReference>
<dbReference type="Proteomes" id="UP000189437">
    <property type="component" value="Unassembled WGS sequence"/>
</dbReference>
<dbReference type="GO" id="GO:0009097">
    <property type="term" value="P:isoleucine biosynthetic process"/>
    <property type="evidence" value="ECO:0007669"/>
    <property type="project" value="TreeGrafter"/>
</dbReference>
<evidence type="ECO:0000256" key="1">
    <source>
        <dbReference type="ARBA" id="ARBA00007812"/>
    </source>
</evidence>
<evidence type="ECO:0000313" key="8">
    <source>
        <dbReference type="Proteomes" id="UP000189437"/>
    </source>
</evidence>
<name>A0A1V3I987_9PAST</name>
<dbReference type="Gene3D" id="3.40.50.1220">
    <property type="entry name" value="TPP-binding domain"/>
    <property type="match status" value="1"/>
</dbReference>
<evidence type="ECO:0000256" key="3">
    <source>
        <dbReference type="RuleBase" id="RU362132"/>
    </source>
</evidence>
<dbReference type="STRING" id="1908258.BKK48_07170"/>
<dbReference type="CDD" id="cd02003">
    <property type="entry name" value="TPP_IolD"/>
    <property type="match status" value="1"/>
</dbReference>
<evidence type="ECO:0000259" key="4">
    <source>
        <dbReference type="Pfam" id="PF00205"/>
    </source>
</evidence>
<dbReference type="EMBL" id="MLHH01000014">
    <property type="protein sequence ID" value="OOF36210.1"/>
    <property type="molecule type" value="Genomic_DNA"/>
</dbReference>
<dbReference type="GO" id="GO:0003984">
    <property type="term" value="F:acetolactate synthase activity"/>
    <property type="evidence" value="ECO:0007669"/>
    <property type="project" value="TreeGrafter"/>
</dbReference>
<keyword evidence="8" id="KW-1185">Reference proteome</keyword>
<feature type="domain" description="Thiamine pyrophosphate enzyme TPP-binding" evidence="5">
    <location>
        <begin position="441"/>
        <end position="600"/>
    </location>
</feature>
<dbReference type="OrthoDB" id="3194735at2"/>
<dbReference type="PANTHER" id="PTHR18968">
    <property type="entry name" value="THIAMINE PYROPHOSPHATE ENZYMES"/>
    <property type="match status" value="1"/>
</dbReference>
<dbReference type="Pfam" id="PF02776">
    <property type="entry name" value="TPP_enzyme_N"/>
    <property type="match status" value="1"/>
</dbReference>
<feature type="domain" description="Thiamine pyrophosphate enzyme N-terminal TPP-binding" evidence="6">
    <location>
        <begin position="31"/>
        <end position="132"/>
    </location>
</feature>
<dbReference type="SUPFAM" id="SSF52467">
    <property type="entry name" value="DHS-like NAD/FAD-binding domain"/>
    <property type="match status" value="1"/>
</dbReference>
<evidence type="ECO:0000256" key="2">
    <source>
        <dbReference type="ARBA" id="ARBA00023052"/>
    </source>
</evidence>
<accession>A0A1V3I987</accession>
<evidence type="ECO:0000259" key="5">
    <source>
        <dbReference type="Pfam" id="PF02775"/>
    </source>
</evidence>
<dbReference type="GO" id="GO:0030976">
    <property type="term" value="F:thiamine pyrophosphate binding"/>
    <property type="evidence" value="ECO:0007669"/>
    <property type="project" value="InterPro"/>
</dbReference>
<dbReference type="GO" id="GO:0009099">
    <property type="term" value="P:L-valine biosynthetic process"/>
    <property type="evidence" value="ECO:0007669"/>
    <property type="project" value="TreeGrafter"/>
</dbReference>
<evidence type="ECO:0000313" key="7">
    <source>
        <dbReference type="EMBL" id="OOF36210.1"/>
    </source>
</evidence>
<dbReference type="NCBIfam" id="TIGR04377">
    <property type="entry name" value="myo_inos_iolD"/>
    <property type="match status" value="1"/>
</dbReference>
<dbReference type="GO" id="GO:0005948">
    <property type="term" value="C:acetolactate synthase complex"/>
    <property type="evidence" value="ECO:0007669"/>
    <property type="project" value="TreeGrafter"/>
</dbReference>
<dbReference type="Gene3D" id="3.40.50.970">
    <property type="match status" value="2"/>
</dbReference>
<evidence type="ECO:0000259" key="6">
    <source>
        <dbReference type="Pfam" id="PF02776"/>
    </source>
</evidence>
<dbReference type="Pfam" id="PF02775">
    <property type="entry name" value="TPP_enzyme_C"/>
    <property type="match status" value="1"/>
</dbReference>
<comment type="similarity">
    <text evidence="1 3">Belongs to the TPP enzyme family.</text>
</comment>
<dbReference type="Pfam" id="PF00205">
    <property type="entry name" value="TPP_enzyme_M"/>
    <property type="match status" value="1"/>
</dbReference>
<keyword evidence="7" id="KW-0378">Hydrolase</keyword>
<dbReference type="InterPro" id="IPR000399">
    <property type="entry name" value="TPP-bd_CS"/>
</dbReference>
<dbReference type="InterPro" id="IPR045229">
    <property type="entry name" value="TPP_enz"/>
</dbReference>